<keyword evidence="5" id="KW-0862">Zinc</keyword>
<dbReference type="PROSITE" id="PS50089">
    <property type="entry name" value="ZF_RING_2"/>
    <property type="match status" value="1"/>
</dbReference>
<feature type="region of interest" description="Disordered" evidence="7">
    <location>
        <begin position="507"/>
        <end position="582"/>
    </location>
</feature>
<dbReference type="PANTHER" id="PTHR15067:SF7">
    <property type="entry name" value="E3 UBIQUITIN-PROTEIN LIGASE DMA1-RELATED"/>
    <property type="match status" value="1"/>
</dbReference>
<keyword evidence="4" id="KW-0833">Ubl conjugation pathway</keyword>
<dbReference type="GO" id="GO:0008270">
    <property type="term" value="F:zinc ion binding"/>
    <property type="evidence" value="ECO:0007669"/>
    <property type="project" value="UniProtKB-KW"/>
</dbReference>
<dbReference type="GO" id="GO:0061630">
    <property type="term" value="F:ubiquitin protein ligase activity"/>
    <property type="evidence" value="ECO:0007669"/>
    <property type="project" value="TreeGrafter"/>
</dbReference>
<feature type="compositionally biased region" description="Low complexity" evidence="7">
    <location>
        <begin position="1"/>
        <end position="11"/>
    </location>
</feature>
<keyword evidence="2" id="KW-0479">Metal-binding</keyword>
<dbReference type="SUPFAM" id="SSF57850">
    <property type="entry name" value="RING/U-box"/>
    <property type="match status" value="1"/>
</dbReference>
<feature type="compositionally biased region" description="Polar residues" evidence="7">
    <location>
        <begin position="63"/>
        <end position="91"/>
    </location>
</feature>
<evidence type="ECO:0000313" key="10">
    <source>
        <dbReference type="EMBL" id="KAB8202722.1"/>
    </source>
</evidence>
<dbReference type="GO" id="GO:0016567">
    <property type="term" value="P:protein ubiquitination"/>
    <property type="evidence" value="ECO:0007669"/>
    <property type="project" value="TreeGrafter"/>
</dbReference>
<dbReference type="Proteomes" id="UP000326532">
    <property type="component" value="Unassembled WGS sequence"/>
</dbReference>
<feature type="compositionally biased region" description="Basic and acidic residues" evidence="7">
    <location>
        <begin position="509"/>
        <end position="519"/>
    </location>
</feature>
<keyword evidence="1" id="KW-0808">Transferase</keyword>
<dbReference type="PROSITE" id="PS50006">
    <property type="entry name" value="FHA_DOMAIN"/>
    <property type="match status" value="1"/>
</dbReference>
<dbReference type="FunFam" id="2.60.200.20:FF:000030">
    <property type="entry name" value="FHA domain-containing protein"/>
    <property type="match status" value="1"/>
</dbReference>
<feature type="domain" description="RING-type" evidence="9">
    <location>
        <begin position="376"/>
        <end position="422"/>
    </location>
</feature>
<feature type="region of interest" description="Disordered" evidence="7">
    <location>
        <begin position="1"/>
        <end position="102"/>
    </location>
</feature>
<protein>
    <submittedName>
        <fullName evidence="10">Uncharacterized protein</fullName>
    </submittedName>
</protein>
<dbReference type="InterPro" id="IPR000253">
    <property type="entry name" value="FHA_dom"/>
</dbReference>
<evidence type="ECO:0000313" key="11">
    <source>
        <dbReference type="Proteomes" id="UP000326532"/>
    </source>
</evidence>
<dbReference type="InterPro" id="IPR008984">
    <property type="entry name" value="SMAD_FHA_dom_sf"/>
</dbReference>
<feature type="compositionally biased region" description="Low complexity" evidence="7">
    <location>
        <begin position="127"/>
        <end position="137"/>
    </location>
</feature>
<dbReference type="InterPro" id="IPR013083">
    <property type="entry name" value="Znf_RING/FYVE/PHD"/>
</dbReference>
<feature type="compositionally biased region" description="Polar residues" evidence="7">
    <location>
        <begin position="169"/>
        <end position="178"/>
    </location>
</feature>
<evidence type="ECO:0000256" key="7">
    <source>
        <dbReference type="SAM" id="MobiDB-lite"/>
    </source>
</evidence>
<dbReference type="GO" id="GO:0032153">
    <property type="term" value="C:cell division site"/>
    <property type="evidence" value="ECO:0007669"/>
    <property type="project" value="TreeGrafter"/>
</dbReference>
<feature type="region of interest" description="Disordered" evidence="7">
    <location>
        <begin position="432"/>
        <end position="484"/>
    </location>
</feature>
<dbReference type="Pfam" id="PF17123">
    <property type="entry name" value="zf-RING_11"/>
    <property type="match status" value="1"/>
</dbReference>
<dbReference type="EMBL" id="ML735000">
    <property type="protein sequence ID" value="KAB8202722.1"/>
    <property type="molecule type" value="Genomic_DNA"/>
</dbReference>
<dbReference type="GO" id="GO:0006511">
    <property type="term" value="P:ubiquitin-dependent protein catabolic process"/>
    <property type="evidence" value="ECO:0007669"/>
    <property type="project" value="TreeGrafter"/>
</dbReference>
<feature type="compositionally biased region" description="Low complexity" evidence="7">
    <location>
        <begin position="37"/>
        <end position="54"/>
    </location>
</feature>
<name>A0A5N6DBV3_ASPPA</name>
<feature type="domain" description="FHA" evidence="8">
    <location>
        <begin position="236"/>
        <end position="299"/>
    </location>
</feature>
<organism evidence="10 11">
    <name type="scientific">Aspergillus parasiticus</name>
    <dbReference type="NCBI Taxonomy" id="5067"/>
    <lineage>
        <taxon>Eukaryota</taxon>
        <taxon>Fungi</taxon>
        <taxon>Dikarya</taxon>
        <taxon>Ascomycota</taxon>
        <taxon>Pezizomycotina</taxon>
        <taxon>Eurotiomycetes</taxon>
        <taxon>Eurotiomycetidae</taxon>
        <taxon>Eurotiales</taxon>
        <taxon>Aspergillaceae</taxon>
        <taxon>Aspergillus</taxon>
        <taxon>Aspergillus subgen. Circumdati</taxon>
    </lineage>
</organism>
<evidence type="ECO:0000256" key="4">
    <source>
        <dbReference type="ARBA" id="ARBA00022786"/>
    </source>
</evidence>
<evidence type="ECO:0000256" key="5">
    <source>
        <dbReference type="ARBA" id="ARBA00022833"/>
    </source>
</evidence>
<dbReference type="SMART" id="SM00240">
    <property type="entry name" value="FHA"/>
    <property type="match status" value="1"/>
</dbReference>
<evidence type="ECO:0000256" key="3">
    <source>
        <dbReference type="ARBA" id="ARBA00022771"/>
    </source>
</evidence>
<dbReference type="GO" id="GO:0005829">
    <property type="term" value="C:cytosol"/>
    <property type="evidence" value="ECO:0007669"/>
    <property type="project" value="TreeGrafter"/>
</dbReference>
<dbReference type="GO" id="GO:0000151">
    <property type="term" value="C:ubiquitin ligase complex"/>
    <property type="evidence" value="ECO:0007669"/>
    <property type="project" value="TreeGrafter"/>
</dbReference>
<sequence length="582" mass="63659">MSASVSASASSNFPSDARSGPLRRLSQLRAYTQNHFSSQSSSSSSSTSNTNSQQPIARRHTFSSRVSWFSPASSASTGTESAHPSVGTNNPAPCPDSEPSSSTLARYSSVLFPGYRGFDLDLRSQNRSSESSTSPPSSHEPRRTQTQGRMARLRGLSQTPDTRPEVDTTPASAPTSLPNGLLDCPDPVTNENSSSPRPKQKATIRFFPHQDSHGNSRPSLPFIPISRTLPSESSVIRVGRYSERDGLPVANPTEPSDAPVGFKSKVVSRKHCEFLYLNGQWHLKDVGSSSGTFLNHMRLSQPNMASRLYTVKDGDIVQLGIDFRGGEEMIFRCVRIRIECNRSWQQQPNEFNKNTESLIKNLGKGETADYSGCRECSICLGSVLRPYQCLFMAACAHVWHYKCVSRLIHTPDYPMFQCPNCRAYTDLSAEVDDSNDYEEVEQKPTSTEEQRDSSQDRRSETRTPQLETNPTPEASNSSQDSVDALPNSLSAAAGLTHDVGTMHLNENSTSRELDDETPRVADPSPVVTGSIGIPVPTASALQCRQAQLRADTPVRSESSDDNPLTPRNDSGPLVFDGRASMS</sequence>
<feature type="compositionally biased region" description="Basic and acidic residues" evidence="7">
    <location>
        <begin position="440"/>
        <end position="461"/>
    </location>
</feature>
<dbReference type="Gene3D" id="3.30.40.10">
    <property type="entry name" value="Zinc/RING finger domain, C3HC4 (zinc finger)"/>
    <property type="match status" value="1"/>
</dbReference>
<dbReference type="Gene3D" id="2.60.200.20">
    <property type="match status" value="1"/>
</dbReference>
<evidence type="ECO:0000256" key="1">
    <source>
        <dbReference type="ARBA" id="ARBA00022679"/>
    </source>
</evidence>
<dbReference type="SUPFAM" id="SSF49879">
    <property type="entry name" value="SMAD/FHA domain"/>
    <property type="match status" value="1"/>
</dbReference>
<reference evidence="10 11" key="1">
    <citation type="submission" date="2019-04" db="EMBL/GenBank/DDBJ databases">
        <title>Fungal friends and foes A comparative genomics study of 23 Aspergillus species from section Flavi.</title>
        <authorList>
            <consortium name="DOE Joint Genome Institute"/>
            <person name="Kjaerbolling I."/>
            <person name="Vesth T.C."/>
            <person name="Frisvad J.C."/>
            <person name="Nybo J.L."/>
            <person name="Theobald S."/>
            <person name="Kildgaard S."/>
            <person name="Petersen T.I."/>
            <person name="Kuo A."/>
            <person name="Sato A."/>
            <person name="Lyhne E.K."/>
            <person name="Kogle M.E."/>
            <person name="Wiebenga A."/>
            <person name="Kun R.S."/>
            <person name="Lubbers R.J."/>
            <person name="Makela M.R."/>
            <person name="Barry K."/>
            <person name="Chovatia M."/>
            <person name="Clum A."/>
            <person name="Daum C."/>
            <person name="Haridas S."/>
            <person name="He G."/>
            <person name="LaButti K."/>
            <person name="Lipzen A."/>
            <person name="Mondo S."/>
            <person name="Pangilinan J."/>
            <person name="Riley R."/>
            <person name="Salamov A."/>
            <person name="Simmons B.A."/>
            <person name="Magnuson J.K."/>
            <person name="Henrissat B."/>
            <person name="Mortensen U.H."/>
            <person name="Larsen T.O."/>
            <person name="De vries R.P."/>
            <person name="Grigoriev I.V."/>
            <person name="Machida M."/>
            <person name="Baker S.E."/>
            <person name="Andersen M.R."/>
        </authorList>
    </citation>
    <scope>NUCLEOTIDE SEQUENCE [LARGE SCALE GENOMIC DNA]</scope>
    <source>
        <strain evidence="10 11">CBS 117618</strain>
    </source>
</reference>
<evidence type="ECO:0000256" key="2">
    <source>
        <dbReference type="ARBA" id="ARBA00022723"/>
    </source>
</evidence>
<proteinExistence type="predicted"/>
<evidence type="ECO:0000256" key="6">
    <source>
        <dbReference type="PROSITE-ProRule" id="PRU00175"/>
    </source>
</evidence>
<gene>
    <name evidence="10" type="ORF">BDV34DRAFT_146738</name>
</gene>
<keyword evidence="3 6" id="KW-0863">Zinc-finger</keyword>
<evidence type="ECO:0000259" key="9">
    <source>
        <dbReference type="PROSITE" id="PS50089"/>
    </source>
</evidence>
<dbReference type="Pfam" id="PF00498">
    <property type="entry name" value="FHA"/>
    <property type="match status" value="1"/>
</dbReference>
<dbReference type="VEuPathDB" id="FungiDB:BDV34DRAFT_146738"/>
<keyword evidence="11" id="KW-1185">Reference proteome</keyword>
<accession>A0A5N6DBV3</accession>
<evidence type="ECO:0000259" key="8">
    <source>
        <dbReference type="PROSITE" id="PS50006"/>
    </source>
</evidence>
<dbReference type="PANTHER" id="PTHR15067">
    <property type="entry name" value="E3 UBIQUITIN-PROTEIN LIGASE RNF8"/>
    <property type="match status" value="1"/>
</dbReference>
<dbReference type="InterPro" id="IPR001841">
    <property type="entry name" value="Znf_RING"/>
</dbReference>
<feature type="region of interest" description="Disordered" evidence="7">
    <location>
        <begin position="120"/>
        <end position="200"/>
    </location>
</feature>
<dbReference type="AlphaFoldDB" id="A0A5N6DBV3"/>
<dbReference type="OMA" id="TWHFKCV"/>
<feature type="compositionally biased region" description="Polar residues" evidence="7">
    <location>
        <begin position="462"/>
        <end position="481"/>
    </location>
</feature>